<keyword evidence="6" id="KW-1185">Reference proteome</keyword>
<keyword evidence="1" id="KW-0805">Transcription regulation</keyword>
<dbReference type="SUPFAM" id="SSF53822">
    <property type="entry name" value="Periplasmic binding protein-like I"/>
    <property type="match status" value="1"/>
</dbReference>
<reference evidence="5 6" key="1">
    <citation type="submission" date="2016-10" db="EMBL/GenBank/DDBJ databases">
        <title>Paenibacillus species isolates.</title>
        <authorList>
            <person name="Beno S.M."/>
        </authorList>
    </citation>
    <scope>NUCLEOTIDE SEQUENCE [LARGE SCALE GENOMIC DNA]</scope>
    <source>
        <strain evidence="5 6">FSL H7-0744</strain>
    </source>
</reference>
<dbReference type="PANTHER" id="PTHR30146">
    <property type="entry name" value="LACI-RELATED TRANSCRIPTIONAL REPRESSOR"/>
    <property type="match status" value="1"/>
</dbReference>
<evidence type="ECO:0000256" key="2">
    <source>
        <dbReference type="ARBA" id="ARBA00023125"/>
    </source>
</evidence>
<dbReference type="PANTHER" id="PTHR30146:SF150">
    <property type="entry name" value="ARABINOSE METABOLISM TRANSCRIPTIONAL REPRESSOR"/>
    <property type="match status" value="1"/>
</dbReference>
<evidence type="ECO:0000313" key="6">
    <source>
        <dbReference type="Proteomes" id="UP000187412"/>
    </source>
</evidence>
<dbReference type="InterPro" id="IPR046335">
    <property type="entry name" value="LacI/GalR-like_sensor"/>
</dbReference>
<dbReference type="Gene3D" id="1.10.260.40">
    <property type="entry name" value="lambda repressor-like DNA-binding domains"/>
    <property type="match status" value="1"/>
</dbReference>
<dbReference type="SUPFAM" id="SSF47413">
    <property type="entry name" value="lambda repressor-like DNA-binding domains"/>
    <property type="match status" value="1"/>
</dbReference>
<evidence type="ECO:0000256" key="1">
    <source>
        <dbReference type="ARBA" id="ARBA00023015"/>
    </source>
</evidence>
<dbReference type="InterPro" id="IPR000843">
    <property type="entry name" value="HTH_LacI"/>
</dbReference>
<dbReference type="Pfam" id="PF13377">
    <property type="entry name" value="Peripla_BP_3"/>
    <property type="match status" value="1"/>
</dbReference>
<dbReference type="SMART" id="SM00354">
    <property type="entry name" value="HTH_LACI"/>
    <property type="match status" value="1"/>
</dbReference>
<dbReference type="EMBL" id="MPTB01000007">
    <property type="protein sequence ID" value="OMD50308.1"/>
    <property type="molecule type" value="Genomic_DNA"/>
</dbReference>
<keyword evidence="3" id="KW-0804">Transcription</keyword>
<evidence type="ECO:0000256" key="3">
    <source>
        <dbReference type="ARBA" id="ARBA00023163"/>
    </source>
</evidence>
<name>A0ABX3HIG3_PAEBO</name>
<accession>A0ABX3HIG3</accession>
<dbReference type="Proteomes" id="UP000187412">
    <property type="component" value="Unassembled WGS sequence"/>
</dbReference>
<dbReference type="InterPro" id="IPR010982">
    <property type="entry name" value="Lambda_DNA-bd_dom_sf"/>
</dbReference>
<comment type="caution">
    <text evidence="5">The sequence shown here is derived from an EMBL/GenBank/DDBJ whole genome shotgun (WGS) entry which is preliminary data.</text>
</comment>
<dbReference type="InterPro" id="IPR028082">
    <property type="entry name" value="Peripla_BP_I"/>
</dbReference>
<sequence length="364" mass="40190">MENQGMKMEDIAKLANVSKAAVSLAFSGKPGIGPDTRERILQVAYEAGYSPKSREVAVTKADKSLLFLVCTNSGIILEEYYQQPFFKELIHFIEERCRQKGYALIFSTLDVEFFQRDIQVVADEKRSVGTIVLGTNLTREQIRDIHAKLPNLIVLDTCFETLPVQFIQINNVMGAYQAGVYLCNIGHTSIGYIASNLRIHNFEERKRGFMAALSERGLRVSEAAYLSVAPTILTSQDELKRQLTTYLENGNSMPTAWFCECDYIAISAMKTMNELGIRVPQHTSVIGFDNINESLVVTPELTTIHVDKERMASLAVDLLTDTLSQGSQGTSKIIVDTILVERNSCAAPAGSGLAGQMPDSSGLD</sequence>
<feature type="domain" description="HTH lacI-type" evidence="4">
    <location>
        <begin position="6"/>
        <end position="60"/>
    </location>
</feature>
<protein>
    <submittedName>
        <fullName evidence="5">LacI family transcriptional regulator</fullName>
    </submittedName>
</protein>
<proteinExistence type="predicted"/>
<dbReference type="PROSITE" id="PS50932">
    <property type="entry name" value="HTH_LACI_2"/>
    <property type="match status" value="1"/>
</dbReference>
<evidence type="ECO:0000313" key="5">
    <source>
        <dbReference type="EMBL" id="OMD50308.1"/>
    </source>
</evidence>
<keyword evidence="2" id="KW-0238">DNA-binding</keyword>
<dbReference type="CDD" id="cd01392">
    <property type="entry name" value="HTH_LacI"/>
    <property type="match status" value="1"/>
</dbReference>
<dbReference type="Gene3D" id="3.40.50.2300">
    <property type="match status" value="2"/>
</dbReference>
<organism evidence="5 6">
    <name type="scientific">Paenibacillus borealis</name>
    <dbReference type="NCBI Taxonomy" id="160799"/>
    <lineage>
        <taxon>Bacteria</taxon>
        <taxon>Bacillati</taxon>
        <taxon>Bacillota</taxon>
        <taxon>Bacilli</taxon>
        <taxon>Bacillales</taxon>
        <taxon>Paenibacillaceae</taxon>
        <taxon>Paenibacillus</taxon>
    </lineage>
</organism>
<evidence type="ECO:0000259" key="4">
    <source>
        <dbReference type="PROSITE" id="PS50932"/>
    </source>
</evidence>
<dbReference type="Pfam" id="PF00356">
    <property type="entry name" value="LacI"/>
    <property type="match status" value="1"/>
</dbReference>
<gene>
    <name evidence="5" type="ORF">BSK56_07170</name>
</gene>